<dbReference type="EMBL" id="KZ084086">
    <property type="protein sequence ID" value="OSD08330.1"/>
    <property type="molecule type" value="Genomic_DNA"/>
</dbReference>
<keyword evidence="3" id="KW-1185">Reference proteome</keyword>
<sequence length="224" mass="25137">MKTVRRRTRMRRGKEKTHGPVEDQRRDGEESTGSALDSTAGVLSRASLVDGRLLPRISSDLALAGLSLLSFSSPHTPCRSSSFMTVLIHSFQRTPTPTRLFSRFATRAFQQRVRVDQPILTIPAHATCYHFAHACLAAWPKAAARTRPRLARPRRPQPSRLDLKRPNNCGVPWTTYTTPWGRRDLAISTMLVAPVHALADMSTIGMKVTEWWMLMQTIGAFFDA</sequence>
<reference evidence="2 3" key="1">
    <citation type="journal article" date="2015" name="Biotechnol. Biofuels">
        <title>Enhanced degradation of softwood versus hardwood by the white-rot fungus Pycnoporus coccineus.</title>
        <authorList>
            <person name="Couturier M."/>
            <person name="Navarro D."/>
            <person name="Chevret D."/>
            <person name="Henrissat B."/>
            <person name="Piumi F."/>
            <person name="Ruiz-Duenas F.J."/>
            <person name="Martinez A.T."/>
            <person name="Grigoriev I.V."/>
            <person name="Riley R."/>
            <person name="Lipzen A."/>
            <person name="Berrin J.G."/>
            <person name="Master E.R."/>
            <person name="Rosso M.N."/>
        </authorList>
    </citation>
    <scope>NUCLEOTIDE SEQUENCE [LARGE SCALE GENOMIC DNA]</scope>
    <source>
        <strain evidence="2 3">BRFM310</strain>
    </source>
</reference>
<protein>
    <submittedName>
        <fullName evidence="2">Uncharacterized protein</fullName>
    </submittedName>
</protein>
<evidence type="ECO:0000256" key="1">
    <source>
        <dbReference type="SAM" id="MobiDB-lite"/>
    </source>
</evidence>
<feature type="compositionally biased region" description="Basic residues" evidence="1">
    <location>
        <begin position="1"/>
        <end position="15"/>
    </location>
</feature>
<dbReference type="Proteomes" id="UP000193067">
    <property type="component" value="Unassembled WGS sequence"/>
</dbReference>
<organism evidence="2 3">
    <name type="scientific">Trametes coccinea (strain BRFM310)</name>
    <name type="common">Pycnoporus coccineus</name>
    <dbReference type="NCBI Taxonomy" id="1353009"/>
    <lineage>
        <taxon>Eukaryota</taxon>
        <taxon>Fungi</taxon>
        <taxon>Dikarya</taxon>
        <taxon>Basidiomycota</taxon>
        <taxon>Agaricomycotina</taxon>
        <taxon>Agaricomycetes</taxon>
        <taxon>Polyporales</taxon>
        <taxon>Polyporaceae</taxon>
        <taxon>Trametes</taxon>
    </lineage>
</organism>
<feature type="compositionally biased region" description="Basic and acidic residues" evidence="1">
    <location>
        <begin position="16"/>
        <end position="29"/>
    </location>
</feature>
<feature type="region of interest" description="Disordered" evidence="1">
    <location>
        <begin position="1"/>
        <end position="38"/>
    </location>
</feature>
<name>A0A1Y2J4I4_TRAC3</name>
<evidence type="ECO:0000313" key="3">
    <source>
        <dbReference type="Proteomes" id="UP000193067"/>
    </source>
</evidence>
<dbReference type="AlphaFoldDB" id="A0A1Y2J4I4"/>
<evidence type="ECO:0000313" key="2">
    <source>
        <dbReference type="EMBL" id="OSD08330.1"/>
    </source>
</evidence>
<accession>A0A1Y2J4I4</accession>
<proteinExistence type="predicted"/>
<gene>
    <name evidence="2" type="ORF">PYCCODRAFT_11109</name>
</gene>